<dbReference type="InterPro" id="IPR039425">
    <property type="entry name" value="RNA_pol_sigma-70-like"/>
</dbReference>
<evidence type="ECO:0000256" key="5">
    <source>
        <dbReference type="ARBA" id="ARBA00023163"/>
    </source>
</evidence>
<dbReference type="InterPro" id="IPR013325">
    <property type="entry name" value="RNA_pol_sigma_r2"/>
</dbReference>
<dbReference type="NCBIfam" id="TIGR02937">
    <property type="entry name" value="sigma70-ECF"/>
    <property type="match status" value="1"/>
</dbReference>
<dbReference type="GO" id="GO:0006950">
    <property type="term" value="P:response to stress"/>
    <property type="evidence" value="ECO:0007669"/>
    <property type="project" value="UniProtKB-ARBA"/>
</dbReference>
<feature type="domain" description="RNA polymerase sigma factor 70 region 4 type 2" evidence="9">
    <location>
        <begin position="145"/>
        <end position="196"/>
    </location>
</feature>
<comment type="similarity">
    <text evidence="1 6">Belongs to the sigma-70 factor family. ECF subfamily.</text>
</comment>
<dbReference type="InterPro" id="IPR007627">
    <property type="entry name" value="RNA_pol_sigma70_r2"/>
</dbReference>
<feature type="region of interest" description="Disordered" evidence="7">
    <location>
        <begin position="1"/>
        <end position="21"/>
    </location>
</feature>
<dbReference type="SUPFAM" id="SSF88946">
    <property type="entry name" value="Sigma2 domain of RNA polymerase sigma factors"/>
    <property type="match status" value="1"/>
</dbReference>
<dbReference type="InterPro" id="IPR014284">
    <property type="entry name" value="RNA_pol_sigma-70_dom"/>
</dbReference>
<sequence length="524" mass="54720">MSAATATVTRPATAVDPQQPAGVGTVDDRVLVARIRRGDERAFEELYRLYRRPLLSFLRRLTGDDARAEDLLQETFLSALRRIRSSEQNLALKPWLFEIARNAAIDSWRRTNRADEVPLEGVFGSGHEPSGEPDVEVSAREQLKLLRGAFDELPRQQARALVMRELEGRSYEEIAGELALSRSAVESTIFRARRRLEREYELLADGSRCRSARDAVARITSGRARGADERLLARHCRRCVLCRRYARAHGVEPLRTLVDKVAAALSPLPLFFERLAARIAGAGMPAAPDLPASAGKGVAAAVAALAALGAAVGIEGDKPASPIRHPVPLVAPQSTAGSASPRAPRPSQDSKRSPAAQRATDERDGRGFSGGGRSRLSKGGDSRVRQAPSSPAAVGPHGDRSHSQPSSVLPLVREIDPGRGASDVQRSTGSLVGGVGETLGNTVQGTGSATGGVIGGVGSTVGGTTRALGGVVGDATGNRPLGDAITGVGTTVEGAVNGLGATTQGLTDGLGAAVKGLTGGGLSR</sequence>
<evidence type="ECO:0000256" key="4">
    <source>
        <dbReference type="ARBA" id="ARBA00023125"/>
    </source>
</evidence>
<dbReference type="GO" id="GO:0016987">
    <property type="term" value="F:sigma factor activity"/>
    <property type="evidence" value="ECO:0007669"/>
    <property type="project" value="UniProtKB-KW"/>
</dbReference>
<dbReference type="PROSITE" id="PS01063">
    <property type="entry name" value="SIGMA70_ECF"/>
    <property type="match status" value="1"/>
</dbReference>
<dbReference type="GO" id="GO:0006352">
    <property type="term" value="P:DNA-templated transcription initiation"/>
    <property type="evidence" value="ECO:0007669"/>
    <property type="project" value="InterPro"/>
</dbReference>
<dbReference type="EMBL" id="FNWJ01000001">
    <property type="protein sequence ID" value="SEH11961.1"/>
    <property type="molecule type" value="Genomic_DNA"/>
</dbReference>
<evidence type="ECO:0000313" key="11">
    <source>
        <dbReference type="Proteomes" id="UP000222056"/>
    </source>
</evidence>
<evidence type="ECO:0000256" key="6">
    <source>
        <dbReference type="RuleBase" id="RU000716"/>
    </source>
</evidence>
<evidence type="ECO:0000256" key="7">
    <source>
        <dbReference type="SAM" id="MobiDB-lite"/>
    </source>
</evidence>
<proteinExistence type="inferred from homology"/>
<evidence type="ECO:0000259" key="8">
    <source>
        <dbReference type="Pfam" id="PF04542"/>
    </source>
</evidence>
<dbReference type="Gene3D" id="1.10.10.10">
    <property type="entry name" value="Winged helix-like DNA-binding domain superfamily/Winged helix DNA-binding domain"/>
    <property type="match status" value="1"/>
</dbReference>
<evidence type="ECO:0000313" key="10">
    <source>
        <dbReference type="EMBL" id="SEH11961.1"/>
    </source>
</evidence>
<dbReference type="Pfam" id="PF08281">
    <property type="entry name" value="Sigma70_r4_2"/>
    <property type="match status" value="1"/>
</dbReference>
<dbReference type="PANTHER" id="PTHR43133:SF8">
    <property type="entry name" value="RNA POLYMERASE SIGMA FACTOR HI_1459-RELATED"/>
    <property type="match status" value="1"/>
</dbReference>
<protein>
    <recommendedName>
        <fullName evidence="6">RNA polymerase sigma factor</fullName>
    </recommendedName>
</protein>
<feature type="compositionally biased region" description="Low complexity" evidence="7">
    <location>
        <begin position="1"/>
        <end position="15"/>
    </location>
</feature>
<dbReference type="GO" id="GO:0003677">
    <property type="term" value="F:DNA binding"/>
    <property type="evidence" value="ECO:0007669"/>
    <property type="project" value="UniProtKB-KW"/>
</dbReference>
<name>A0A1H6FM48_THEAL</name>
<reference evidence="11" key="1">
    <citation type="submission" date="2016-10" db="EMBL/GenBank/DDBJ databases">
        <authorList>
            <person name="Varghese N."/>
            <person name="Submissions S."/>
        </authorList>
    </citation>
    <scope>NUCLEOTIDE SEQUENCE [LARGE SCALE GENOMIC DNA]</scope>
    <source>
        <strain evidence="11">ATCC 35263</strain>
    </source>
</reference>
<dbReference type="InterPro" id="IPR036388">
    <property type="entry name" value="WH-like_DNA-bd_sf"/>
</dbReference>
<keyword evidence="4 6" id="KW-0238">DNA-binding</keyword>
<dbReference type="RefSeq" id="WP_093116640.1">
    <property type="nucleotide sequence ID" value="NZ_FNWJ01000001.1"/>
</dbReference>
<dbReference type="CDD" id="cd06171">
    <property type="entry name" value="Sigma70_r4"/>
    <property type="match status" value="1"/>
</dbReference>
<gene>
    <name evidence="10" type="ORF">SAMN02745716_0937</name>
</gene>
<evidence type="ECO:0000256" key="3">
    <source>
        <dbReference type="ARBA" id="ARBA00023082"/>
    </source>
</evidence>
<keyword evidence="5 6" id="KW-0804">Transcription</keyword>
<keyword evidence="3 6" id="KW-0731">Sigma factor</keyword>
<dbReference type="Gene3D" id="1.10.1740.10">
    <property type="match status" value="1"/>
</dbReference>
<keyword evidence="2 6" id="KW-0805">Transcription regulation</keyword>
<dbReference type="STRING" id="29539.SAMN02745716_0937"/>
<dbReference type="Proteomes" id="UP000222056">
    <property type="component" value="Unassembled WGS sequence"/>
</dbReference>
<dbReference type="InterPro" id="IPR013324">
    <property type="entry name" value="RNA_pol_sigma_r3/r4-like"/>
</dbReference>
<feature type="domain" description="RNA polymerase sigma-70 region 2" evidence="8">
    <location>
        <begin position="46"/>
        <end position="113"/>
    </location>
</feature>
<dbReference type="Pfam" id="PF04542">
    <property type="entry name" value="Sigma70_r2"/>
    <property type="match status" value="1"/>
</dbReference>
<dbReference type="SUPFAM" id="SSF88659">
    <property type="entry name" value="Sigma3 and sigma4 domains of RNA polymerase sigma factors"/>
    <property type="match status" value="1"/>
</dbReference>
<accession>A0A1H6FM48</accession>
<feature type="region of interest" description="Disordered" evidence="7">
    <location>
        <begin position="323"/>
        <end position="408"/>
    </location>
</feature>
<dbReference type="OrthoDB" id="4990598at2"/>
<evidence type="ECO:0000256" key="2">
    <source>
        <dbReference type="ARBA" id="ARBA00023015"/>
    </source>
</evidence>
<dbReference type="InterPro" id="IPR000838">
    <property type="entry name" value="RNA_pol_sigma70_ECF_CS"/>
</dbReference>
<evidence type="ECO:0000259" key="9">
    <source>
        <dbReference type="Pfam" id="PF08281"/>
    </source>
</evidence>
<dbReference type="InterPro" id="IPR013249">
    <property type="entry name" value="RNA_pol_sigma70_r4_t2"/>
</dbReference>
<keyword evidence="11" id="KW-1185">Reference proteome</keyword>
<dbReference type="AlphaFoldDB" id="A0A1H6FM48"/>
<organism evidence="10 11">
    <name type="scientific">Thermoleophilum album</name>
    <dbReference type="NCBI Taxonomy" id="29539"/>
    <lineage>
        <taxon>Bacteria</taxon>
        <taxon>Bacillati</taxon>
        <taxon>Actinomycetota</taxon>
        <taxon>Thermoleophilia</taxon>
        <taxon>Thermoleophilales</taxon>
        <taxon>Thermoleophilaceae</taxon>
        <taxon>Thermoleophilum</taxon>
    </lineage>
</organism>
<evidence type="ECO:0000256" key="1">
    <source>
        <dbReference type="ARBA" id="ARBA00010641"/>
    </source>
</evidence>
<dbReference type="PANTHER" id="PTHR43133">
    <property type="entry name" value="RNA POLYMERASE ECF-TYPE SIGMA FACTO"/>
    <property type="match status" value="1"/>
</dbReference>